<accession>A0AAD3T7G6</accession>
<feature type="region of interest" description="Disordered" evidence="11">
    <location>
        <begin position="13"/>
        <end position="64"/>
    </location>
</feature>
<evidence type="ECO:0000256" key="3">
    <source>
        <dbReference type="ARBA" id="ARBA00010362"/>
    </source>
</evidence>
<evidence type="ECO:0000256" key="10">
    <source>
        <dbReference type="ARBA" id="ARBA00045970"/>
    </source>
</evidence>
<dbReference type="InterPro" id="IPR029338">
    <property type="entry name" value="TSSC4"/>
</dbReference>
<keyword evidence="13" id="KW-1185">Reference proteome</keyword>
<dbReference type="PANTHER" id="PTHR13445:SF3">
    <property type="entry name" value="U5 SMALL NUCLEAR RIBONUCLEOPROTEIN TSSC4"/>
    <property type="match status" value="1"/>
</dbReference>
<comment type="subcellular location">
    <subcellularLocation>
        <location evidence="2">Cytoplasm</location>
    </subcellularLocation>
    <subcellularLocation>
        <location evidence="1">Nucleus</location>
    </subcellularLocation>
</comment>
<evidence type="ECO:0000256" key="1">
    <source>
        <dbReference type="ARBA" id="ARBA00004123"/>
    </source>
</evidence>
<dbReference type="AlphaFoldDB" id="A0AAD3T7G6"/>
<proteinExistence type="inferred from homology"/>
<dbReference type="EMBL" id="BSYO01000027">
    <property type="protein sequence ID" value="GMH23884.1"/>
    <property type="molecule type" value="Genomic_DNA"/>
</dbReference>
<evidence type="ECO:0000256" key="9">
    <source>
        <dbReference type="ARBA" id="ARBA00035304"/>
    </source>
</evidence>
<evidence type="ECO:0000256" key="7">
    <source>
        <dbReference type="ARBA" id="ARBA00023187"/>
    </source>
</evidence>
<feature type="compositionally biased region" description="Low complexity" evidence="11">
    <location>
        <begin position="15"/>
        <end position="35"/>
    </location>
</feature>
<evidence type="ECO:0000256" key="6">
    <source>
        <dbReference type="ARBA" id="ARBA00022728"/>
    </source>
</evidence>
<evidence type="ECO:0000256" key="2">
    <source>
        <dbReference type="ARBA" id="ARBA00004496"/>
    </source>
</evidence>
<dbReference type="PANTHER" id="PTHR13445">
    <property type="entry name" value="TUMOR SUPPRESSING SUBTRANSFERABLE CANDIDATE 4 TSSC4"/>
    <property type="match status" value="1"/>
</dbReference>
<keyword evidence="5" id="KW-0507">mRNA processing</keyword>
<gene>
    <name evidence="12" type="ORF">Nepgr_025727</name>
</gene>
<feature type="compositionally biased region" description="Acidic residues" evidence="11">
    <location>
        <begin position="92"/>
        <end position="104"/>
    </location>
</feature>
<comment type="caution">
    <text evidence="12">The sequence shown here is derived from an EMBL/GenBank/DDBJ whole genome shotgun (WGS) entry which is preliminary data.</text>
</comment>
<feature type="region of interest" description="Disordered" evidence="11">
    <location>
        <begin position="417"/>
        <end position="452"/>
    </location>
</feature>
<feature type="compositionally biased region" description="Basic and acidic residues" evidence="11">
    <location>
        <begin position="40"/>
        <end position="51"/>
    </location>
</feature>
<dbReference type="GO" id="GO:0006397">
    <property type="term" value="P:mRNA processing"/>
    <property type="evidence" value="ECO:0007669"/>
    <property type="project" value="UniProtKB-KW"/>
</dbReference>
<evidence type="ECO:0000256" key="4">
    <source>
        <dbReference type="ARBA" id="ARBA00022490"/>
    </source>
</evidence>
<sequence length="452" mass="50715">MEDSFRVRVERAFGSLSSSSSSASSQPLSSSLWSLTDDDIEKREWNRRGPDDGDDDIPYPSNVDGFFAKHLSAPDEAYTDSKVVLGNDLQDFDDLDDDDVVEGGEEQRLRASSRRSHKPEDYGDDEWEVKSSIGLDCTLDYEEEEDEYDRVAVGREKASDSCFMSDDTDYVPHITRSYIELPSTFMGATRDPRANRLAAKIRLKEDAEAAQNFNYLLVSNETVAANPNAQISTVPSDDGNISVKSILKRKENQMDSKSEKRVRFDPGCKNHVEEESKGDRDVSMHAYSNEETIVSEAALSLLQDSFAVPDYIQNPSKYTHYTFDSTSDVDEQSNRQAYMDVLTALRRSRQLETEEARADLSKPVIFSRRQKDGDASSGKSGNDTEQKKGIAMEECNMHKKSLPPLSFGDGNMQGDEVLAMEEDEPKPEATKVGSRLKAARQYRSKVNSQLDE</sequence>
<feature type="compositionally biased region" description="Basic and acidic residues" evidence="11">
    <location>
        <begin position="382"/>
        <end position="391"/>
    </location>
</feature>
<dbReference type="GO" id="GO:0008380">
    <property type="term" value="P:RNA splicing"/>
    <property type="evidence" value="ECO:0007669"/>
    <property type="project" value="UniProtKB-KW"/>
</dbReference>
<comment type="function">
    <text evidence="10">Protein associated with the U5 snRNP, during its maturation and its post-splicing recycling and which is required for spliceosomal tri-snRNP complex assembly in the nucleus. Has a molecular sequestering activity and transiently hinders SNRNP200 binding sites for constitutive splicing factors that intervene later during the assembly of the spliceosome and splicing. Together with its molecular sequestering activity, may also function as a molecular adapter and placeholder, coordinating the assembly of the U5 snRNP and its association with the U4/U6 di-snRNP.</text>
</comment>
<evidence type="ECO:0000256" key="8">
    <source>
        <dbReference type="ARBA" id="ARBA00023242"/>
    </source>
</evidence>
<dbReference type="GO" id="GO:0005681">
    <property type="term" value="C:spliceosomal complex"/>
    <property type="evidence" value="ECO:0007669"/>
    <property type="project" value="UniProtKB-KW"/>
</dbReference>
<keyword evidence="4" id="KW-0963">Cytoplasm</keyword>
<organism evidence="12 13">
    <name type="scientific">Nepenthes gracilis</name>
    <name type="common">Slender pitcher plant</name>
    <dbReference type="NCBI Taxonomy" id="150966"/>
    <lineage>
        <taxon>Eukaryota</taxon>
        <taxon>Viridiplantae</taxon>
        <taxon>Streptophyta</taxon>
        <taxon>Embryophyta</taxon>
        <taxon>Tracheophyta</taxon>
        <taxon>Spermatophyta</taxon>
        <taxon>Magnoliopsida</taxon>
        <taxon>eudicotyledons</taxon>
        <taxon>Gunneridae</taxon>
        <taxon>Pentapetalae</taxon>
        <taxon>Caryophyllales</taxon>
        <taxon>Nepenthaceae</taxon>
        <taxon>Nepenthes</taxon>
    </lineage>
</organism>
<name>A0AAD3T7G6_NEPGR</name>
<keyword evidence="7" id="KW-0508">mRNA splicing</keyword>
<feature type="region of interest" description="Disordered" evidence="11">
    <location>
        <begin position="364"/>
        <end position="391"/>
    </location>
</feature>
<evidence type="ECO:0000256" key="5">
    <source>
        <dbReference type="ARBA" id="ARBA00022664"/>
    </source>
</evidence>
<protein>
    <recommendedName>
        <fullName evidence="9">U5 small nuclear ribonucleoprotein TSSC4</fullName>
    </recommendedName>
</protein>
<keyword evidence="6" id="KW-0747">Spliceosome</keyword>
<feature type="region of interest" description="Disordered" evidence="11">
    <location>
        <begin position="92"/>
        <end position="127"/>
    </location>
</feature>
<dbReference type="Proteomes" id="UP001279734">
    <property type="component" value="Unassembled WGS sequence"/>
</dbReference>
<dbReference type="Pfam" id="PF15264">
    <property type="entry name" value="TSSC4"/>
    <property type="match status" value="1"/>
</dbReference>
<comment type="similarity">
    <text evidence="3">Belongs to the TSSC4 family.</text>
</comment>
<dbReference type="GO" id="GO:0005737">
    <property type="term" value="C:cytoplasm"/>
    <property type="evidence" value="ECO:0007669"/>
    <property type="project" value="UniProtKB-SubCell"/>
</dbReference>
<evidence type="ECO:0000313" key="13">
    <source>
        <dbReference type="Proteomes" id="UP001279734"/>
    </source>
</evidence>
<keyword evidence="8" id="KW-0539">Nucleus</keyword>
<reference evidence="12" key="1">
    <citation type="submission" date="2023-05" db="EMBL/GenBank/DDBJ databases">
        <title>Nepenthes gracilis genome sequencing.</title>
        <authorList>
            <person name="Fukushima K."/>
        </authorList>
    </citation>
    <scope>NUCLEOTIDE SEQUENCE</scope>
    <source>
        <strain evidence="12">SING2019-196</strain>
    </source>
</reference>
<evidence type="ECO:0000256" key="11">
    <source>
        <dbReference type="SAM" id="MobiDB-lite"/>
    </source>
</evidence>
<evidence type="ECO:0000313" key="12">
    <source>
        <dbReference type="EMBL" id="GMH23884.1"/>
    </source>
</evidence>